<dbReference type="Proteomes" id="UP000318053">
    <property type="component" value="Unassembled WGS sequence"/>
</dbReference>
<evidence type="ECO:0000313" key="1">
    <source>
        <dbReference type="EMBL" id="TWT52103.1"/>
    </source>
</evidence>
<evidence type="ECO:0000313" key="2">
    <source>
        <dbReference type="Proteomes" id="UP000318053"/>
    </source>
</evidence>
<accession>A0A5C5WPZ9</accession>
<gene>
    <name evidence="1" type="ORF">CA85_51080</name>
</gene>
<dbReference type="AlphaFoldDB" id="A0A5C5WPZ9"/>
<sequence length="58" mass="6316">MTDVLVVPTGELSHPVILLILMKSSNRLLHQNLAVVAKGVKLACVVRIAPNIHLDVHK</sequence>
<proteinExistence type="predicted"/>
<keyword evidence="2" id="KW-1185">Reference proteome</keyword>
<comment type="caution">
    <text evidence="1">The sequence shown here is derived from an EMBL/GenBank/DDBJ whole genome shotgun (WGS) entry which is preliminary data.</text>
</comment>
<reference evidence="1 2" key="1">
    <citation type="submission" date="2019-02" db="EMBL/GenBank/DDBJ databases">
        <title>Deep-cultivation of Planctomycetes and their phenomic and genomic characterization uncovers novel biology.</title>
        <authorList>
            <person name="Wiegand S."/>
            <person name="Jogler M."/>
            <person name="Boedeker C."/>
            <person name="Pinto D."/>
            <person name="Vollmers J."/>
            <person name="Rivas-Marin E."/>
            <person name="Kohn T."/>
            <person name="Peeters S.H."/>
            <person name="Heuer A."/>
            <person name="Rast P."/>
            <person name="Oberbeckmann S."/>
            <person name="Bunk B."/>
            <person name="Jeske O."/>
            <person name="Meyerdierks A."/>
            <person name="Storesund J.E."/>
            <person name="Kallscheuer N."/>
            <person name="Luecker S."/>
            <person name="Lage O.M."/>
            <person name="Pohl T."/>
            <person name="Merkel B.J."/>
            <person name="Hornburger P."/>
            <person name="Mueller R.-W."/>
            <person name="Bruemmer F."/>
            <person name="Labrenz M."/>
            <person name="Spormann A.M."/>
            <person name="Op Den Camp H."/>
            <person name="Overmann J."/>
            <person name="Amann R."/>
            <person name="Jetten M.S.M."/>
            <person name="Mascher T."/>
            <person name="Medema M.H."/>
            <person name="Devos D.P."/>
            <person name="Kaster A.-K."/>
            <person name="Ovreas L."/>
            <person name="Rohde M."/>
            <person name="Galperin M.Y."/>
            <person name="Jogler C."/>
        </authorList>
    </citation>
    <scope>NUCLEOTIDE SEQUENCE [LARGE SCALE GENOMIC DNA]</scope>
    <source>
        <strain evidence="1 2">CA85</strain>
    </source>
</reference>
<name>A0A5C5WPZ9_9BACT</name>
<organism evidence="1 2">
    <name type="scientific">Allorhodopirellula solitaria</name>
    <dbReference type="NCBI Taxonomy" id="2527987"/>
    <lineage>
        <taxon>Bacteria</taxon>
        <taxon>Pseudomonadati</taxon>
        <taxon>Planctomycetota</taxon>
        <taxon>Planctomycetia</taxon>
        <taxon>Pirellulales</taxon>
        <taxon>Pirellulaceae</taxon>
        <taxon>Allorhodopirellula</taxon>
    </lineage>
</organism>
<dbReference type="EMBL" id="SJPK01000033">
    <property type="protein sequence ID" value="TWT52103.1"/>
    <property type="molecule type" value="Genomic_DNA"/>
</dbReference>
<protein>
    <submittedName>
        <fullName evidence="1">Uncharacterized protein</fullName>
    </submittedName>
</protein>